<dbReference type="InterPro" id="IPR011856">
    <property type="entry name" value="tRNA_endonuc-like_dom_sf"/>
</dbReference>
<proteinExistence type="predicted"/>
<sequence>MAIEQGIWKLAGSAGEPPRKLRPAGLADEGLLEEQIMQDVAILNRDWLLIGRQVRTAFDKLVDLLALDANGNVIIIELKRDKTPRDVVAQAIDYASWVVTLADYQLIDIYRDFAERYGRPDATLGEAFEAKFGVPLDGIPLNQEHQLVVVATRLDASSERIITYLNEHAQLSINAMFFAAFEDGGNRYLSRAWMIDPDEPVQPVSRKAKKEPWNGEFYTSFGDDRPWELARRYGFIAGGGAAWYSKTLSMLSEGDRVWVNIPKTGYVGVGEVIGERCRADEYRFDTEEGSKSLLELTSREDYFHLYRNEGGDEDDAEYLVPVRWLHTVSRDQAFSEVGLFGNQNTVCKPTTPKWSHTVERLKQVWRIKDESA</sequence>
<accession>A0A7W5GZ38</accession>
<evidence type="ECO:0000313" key="1">
    <source>
        <dbReference type="EMBL" id="MBB3184099.1"/>
    </source>
</evidence>
<dbReference type="Proteomes" id="UP000563050">
    <property type="component" value="Unassembled WGS sequence"/>
</dbReference>
<gene>
    <name evidence="1" type="ORF">FHR95_001659</name>
</gene>
<comment type="caution">
    <text evidence="1">The sequence shown here is derived from an EMBL/GenBank/DDBJ whole genome shotgun (WGS) entry which is preliminary data.</text>
</comment>
<organism evidence="1 2">
    <name type="scientific">Halomonas fontilapidosi</name>
    <dbReference type="NCBI Taxonomy" id="616675"/>
    <lineage>
        <taxon>Bacteria</taxon>
        <taxon>Pseudomonadati</taxon>
        <taxon>Pseudomonadota</taxon>
        <taxon>Gammaproteobacteria</taxon>
        <taxon>Oceanospirillales</taxon>
        <taxon>Halomonadaceae</taxon>
        <taxon>Halomonas</taxon>
    </lineage>
</organism>
<dbReference type="Gene3D" id="3.40.1350.10">
    <property type="match status" value="1"/>
</dbReference>
<evidence type="ECO:0000313" key="2">
    <source>
        <dbReference type="Proteomes" id="UP000563050"/>
    </source>
</evidence>
<dbReference type="RefSeq" id="WP_183314039.1">
    <property type="nucleotide sequence ID" value="NZ_JACHXQ010000004.1"/>
</dbReference>
<protein>
    <recommendedName>
        <fullName evidence="3">DUF91 domain-containing protein</fullName>
    </recommendedName>
</protein>
<name>A0A7W5GZ38_9GAMM</name>
<dbReference type="AlphaFoldDB" id="A0A7W5GZ38"/>
<dbReference type="GO" id="GO:0003676">
    <property type="term" value="F:nucleic acid binding"/>
    <property type="evidence" value="ECO:0007669"/>
    <property type="project" value="InterPro"/>
</dbReference>
<reference evidence="1 2" key="1">
    <citation type="submission" date="2020-08" db="EMBL/GenBank/DDBJ databases">
        <title>Genomic Encyclopedia of Type Strains, Phase III (KMG-III): the genomes of soil and plant-associated and newly described type strains.</title>
        <authorList>
            <person name="Whitman W."/>
        </authorList>
    </citation>
    <scope>NUCLEOTIDE SEQUENCE [LARGE SCALE GENOMIC DNA]</scope>
    <source>
        <strain evidence="1 2">CECT 7341</strain>
    </source>
</reference>
<evidence type="ECO:0008006" key="3">
    <source>
        <dbReference type="Google" id="ProtNLM"/>
    </source>
</evidence>
<keyword evidence="2" id="KW-1185">Reference proteome</keyword>
<dbReference type="EMBL" id="JACHXQ010000004">
    <property type="protein sequence ID" value="MBB3184099.1"/>
    <property type="molecule type" value="Genomic_DNA"/>
</dbReference>